<dbReference type="InterPro" id="IPR003593">
    <property type="entry name" value="AAA+_ATPase"/>
</dbReference>
<feature type="transmembrane region" description="Helical" evidence="7">
    <location>
        <begin position="68"/>
        <end position="86"/>
    </location>
</feature>
<dbReference type="InterPro" id="IPR017871">
    <property type="entry name" value="ABC_transporter-like_CS"/>
</dbReference>
<protein>
    <submittedName>
        <fullName evidence="10">Protein glycosylation K</fullName>
    </submittedName>
</protein>
<keyword evidence="3" id="KW-0547">Nucleotide-binding</keyword>
<evidence type="ECO:0000256" key="5">
    <source>
        <dbReference type="ARBA" id="ARBA00022989"/>
    </source>
</evidence>
<name>A0A644WL94_9ZZZZ</name>
<dbReference type="Gene3D" id="3.40.50.300">
    <property type="entry name" value="P-loop containing nucleotide triphosphate hydrolases"/>
    <property type="match status" value="1"/>
</dbReference>
<evidence type="ECO:0000256" key="4">
    <source>
        <dbReference type="ARBA" id="ARBA00022840"/>
    </source>
</evidence>
<dbReference type="InterPro" id="IPR027417">
    <property type="entry name" value="P-loop_NTPase"/>
</dbReference>
<dbReference type="GO" id="GO:0140359">
    <property type="term" value="F:ABC-type transporter activity"/>
    <property type="evidence" value="ECO:0007669"/>
    <property type="project" value="InterPro"/>
</dbReference>
<dbReference type="PROSITE" id="PS00211">
    <property type="entry name" value="ABC_TRANSPORTER_1"/>
    <property type="match status" value="1"/>
</dbReference>
<dbReference type="InterPro" id="IPR039421">
    <property type="entry name" value="Type_1_exporter"/>
</dbReference>
<keyword evidence="4" id="KW-0067">ATP-binding</keyword>
<comment type="caution">
    <text evidence="10">The sequence shown here is derived from an EMBL/GenBank/DDBJ whole genome shotgun (WGS) entry which is preliminary data.</text>
</comment>
<feature type="domain" description="ABC transmembrane type-1" evidence="9">
    <location>
        <begin position="1"/>
        <end position="97"/>
    </location>
</feature>
<dbReference type="GO" id="GO:0005524">
    <property type="term" value="F:ATP binding"/>
    <property type="evidence" value="ECO:0007669"/>
    <property type="project" value="UniProtKB-KW"/>
</dbReference>
<dbReference type="PANTHER" id="PTHR24221">
    <property type="entry name" value="ATP-BINDING CASSETTE SUB-FAMILY B"/>
    <property type="match status" value="1"/>
</dbReference>
<proteinExistence type="predicted"/>
<dbReference type="PROSITE" id="PS50929">
    <property type="entry name" value="ABC_TM1F"/>
    <property type="match status" value="1"/>
</dbReference>
<keyword evidence="6 7" id="KW-0472">Membrane</keyword>
<evidence type="ECO:0000256" key="3">
    <source>
        <dbReference type="ARBA" id="ARBA00022741"/>
    </source>
</evidence>
<reference evidence="10" key="1">
    <citation type="submission" date="2019-08" db="EMBL/GenBank/DDBJ databases">
        <authorList>
            <person name="Kucharzyk K."/>
            <person name="Murdoch R.W."/>
            <person name="Higgins S."/>
            <person name="Loffler F."/>
        </authorList>
    </citation>
    <scope>NUCLEOTIDE SEQUENCE</scope>
</reference>
<organism evidence="10">
    <name type="scientific">bioreactor metagenome</name>
    <dbReference type="NCBI Taxonomy" id="1076179"/>
    <lineage>
        <taxon>unclassified sequences</taxon>
        <taxon>metagenomes</taxon>
        <taxon>ecological metagenomes</taxon>
    </lineage>
</organism>
<feature type="transmembrane region" description="Helical" evidence="7">
    <location>
        <begin position="40"/>
        <end position="62"/>
    </location>
</feature>
<evidence type="ECO:0000256" key="7">
    <source>
        <dbReference type="SAM" id="Phobius"/>
    </source>
</evidence>
<evidence type="ECO:0000256" key="1">
    <source>
        <dbReference type="ARBA" id="ARBA00004141"/>
    </source>
</evidence>
<gene>
    <name evidence="10" type="primary">pglK_3</name>
    <name evidence="10" type="ORF">SDC9_50666</name>
</gene>
<dbReference type="InterPro" id="IPR036640">
    <property type="entry name" value="ABC1_TM_sf"/>
</dbReference>
<dbReference type="Gene3D" id="1.20.1560.10">
    <property type="entry name" value="ABC transporter type 1, transmembrane domain"/>
    <property type="match status" value="1"/>
</dbReference>
<dbReference type="GO" id="GO:0016887">
    <property type="term" value="F:ATP hydrolysis activity"/>
    <property type="evidence" value="ECO:0007669"/>
    <property type="project" value="InterPro"/>
</dbReference>
<feature type="domain" description="ABC transporter" evidence="8">
    <location>
        <begin position="140"/>
        <end position="374"/>
    </location>
</feature>
<dbReference type="GO" id="GO:0034040">
    <property type="term" value="F:ATPase-coupled lipid transmembrane transporter activity"/>
    <property type="evidence" value="ECO:0007669"/>
    <property type="project" value="TreeGrafter"/>
</dbReference>
<comment type="subcellular location">
    <subcellularLocation>
        <location evidence="1">Membrane</location>
        <topology evidence="1">Multi-pass membrane protein</topology>
    </subcellularLocation>
</comment>
<dbReference type="SUPFAM" id="SSF52540">
    <property type="entry name" value="P-loop containing nucleoside triphosphate hydrolases"/>
    <property type="match status" value="1"/>
</dbReference>
<accession>A0A644WL94</accession>
<dbReference type="InterPro" id="IPR011527">
    <property type="entry name" value="ABC1_TM_dom"/>
</dbReference>
<dbReference type="PROSITE" id="PS50893">
    <property type="entry name" value="ABC_TRANSPORTER_2"/>
    <property type="match status" value="1"/>
</dbReference>
<keyword evidence="2 7" id="KW-0812">Transmembrane</keyword>
<dbReference type="CDD" id="cd03228">
    <property type="entry name" value="ABCC_MRP_Like"/>
    <property type="match status" value="1"/>
</dbReference>
<dbReference type="AlphaFoldDB" id="A0A644WL94"/>
<keyword evidence="5 7" id="KW-1133">Transmembrane helix</keyword>
<evidence type="ECO:0000259" key="8">
    <source>
        <dbReference type="PROSITE" id="PS50893"/>
    </source>
</evidence>
<evidence type="ECO:0000256" key="6">
    <source>
        <dbReference type="ARBA" id="ARBA00023136"/>
    </source>
</evidence>
<evidence type="ECO:0000259" key="9">
    <source>
        <dbReference type="PROSITE" id="PS50929"/>
    </source>
</evidence>
<dbReference type="EMBL" id="VSSQ01001035">
    <property type="protein sequence ID" value="MPM04389.1"/>
    <property type="molecule type" value="Genomic_DNA"/>
</dbReference>
<evidence type="ECO:0000313" key="10">
    <source>
        <dbReference type="EMBL" id="MPM04389.1"/>
    </source>
</evidence>
<dbReference type="PANTHER" id="PTHR24221:SF654">
    <property type="entry name" value="ATP-BINDING CASSETTE SUB-FAMILY B MEMBER 6"/>
    <property type="match status" value="1"/>
</dbReference>
<dbReference type="SUPFAM" id="SSF90123">
    <property type="entry name" value="ABC transporter transmembrane region"/>
    <property type="match status" value="1"/>
</dbReference>
<dbReference type="InterPro" id="IPR003439">
    <property type="entry name" value="ABC_transporter-like_ATP-bd"/>
</dbReference>
<dbReference type="Pfam" id="PF00005">
    <property type="entry name" value="ABC_tran"/>
    <property type="match status" value="1"/>
</dbReference>
<sequence>MYGLKELRLYGREKIFADSYAANLNKALQAKKSFQALGRLPVGSLETLGFASLIGVMLFLIFVQHATIGTISAIMGFMAAAAWRVLPVANRMVDLLTEVRSYMPYIRKTAELIQFESEIQAQMPPSLENTSKPIPFSRSICMAGVSFRYPDTHTYALENVNLTIESGKMIGIIGLSGSGKSTLVNILTGLIPPESGQLMVDDALVTKDNAHAWLQRIGYVSQFPYIMNASLAENVAFSRWGEKIDEDRVLACCRMAALDFIDDLENGIQTMLGENGTGLSGGQAQRVAIARALYSEPDLIVFDEATSALDIKNEKAIYETMLSLKKRVTVIIIAHRLSTVEGCDTIVWLNKGQIHALGSVNDVLPLYTTTLKEK</sequence>
<evidence type="ECO:0000256" key="2">
    <source>
        <dbReference type="ARBA" id="ARBA00022692"/>
    </source>
</evidence>
<dbReference type="GO" id="GO:0016020">
    <property type="term" value="C:membrane"/>
    <property type="evidence" value="ECO:0007669"/>
    <property type="project" value="UniProtKB-SubCell"/>
</dbReference>
<dbReference type="SMART" id="SM00382">
    <property type="entry name" value="AAA"/>
    <property type="match status" value="1"/>
</dbReference>